<proteinExistence type="predicted"/>
<dbReference type="GeneID" id="20812515"/>
<feature type="region of interest" description="Disordered" evidence="1">
    <location>
        <begin position="1"/>
        <end position="147"/>
    </location>
</feature>
<organism evidence="2">
    <name type="scientific">Aphanomyces astaci</name>
    <name type="common">Crayfish plague agent</name>
    <dbReference type="NCBI Taxonomy" id="112090"/>
    <lineage>
        <taxon>Eukaryota</taxon>
        <taxon>Sar</taxon>
        <taxon>Stramenopiles</taxon>
        <taxon>Oomycota</taxon>
        <taxon>Saprolegniomycetes</taxon>
        <taxon>Saprolegniales</taxon>
        <taxon>Verrucalvaceae</taxon>
        <taxon>Aphanomyces</taxon>
    </lineage>
</organism>
<dbReference type="VEuPathDB" id="FungiDB:H257_10519"/>
<accession>W4G6G8</accession>
<sequence length="343" mass="36717">MSSPSTSPSGLRRPTSASAKPKASGVPSPIKPTSVGRSPPKQLSSPFPEPSPFKKSSLISPVIPDFSSSAGGIPPPSPSKALSSIDCGKPKRGAVAPISPTGKQPMAKSPLKKVAAATVPSPKASKNLPTPIKKLTPGSPKKSSTSRSTVDLELALRQKDDVIASITDQCSAYREEAESSANLMLAWKANHDAVVTLLEESMEALAMQTKAINGKGMVNEDNRDHLTVRQNLMTLVTFDKQLLEEKFGVMHTSEDESASQLCKGKIHQLQEKLAAKQQQQSQSAQQLEGVGVSLPRGVLQHKASTFNQIHRPFATSFGDEVHLDDVSNAWQWLSQHVSYKNSS</sequence>
<dbReference type="AlphaFoldDB" id="W4G6G8"/>
<dbReference type="EMBL" id="KI913142">
    <property type="protein sequence ID" value="ETV74886.1"/>
    <property type="molecule type" value="Genomic_DNA"/>
</dbReference>
<evidence type="ECO:0000313" key="2">
    <source>
        <dbReference type="EMBL" id="ETV74886.1"/>
    </source>
</evidence>
<dbReference type="OrthoDB" id="10503802at2759"/>
<reference evidence="2" key="1">
    <citation type="submission" date="2013-12" db="EMBL/GenBank/DDBJ databases">
        <title>The Genome Sequence of Aphanomyces astaci APO3.</title>
        <authorList>
            <consortium name="The Broad Institute Genomics Platform"/>
            <person name="Russ C."/>
            <person name="Tyler B."/>
            <person name="van West P."/>
            <person name="Dieguez-Uribeondo J."/>
            <person name="Young S.K."/>
            <person name="Zeng Q."/>
            <person name="Gargeya S."/>
            <person name="Fitzgerald M."/>
            <person name="Abouelleil A."/>
            <person name="Alvarado L."/>
            <person name="Chapman S.B."/>
            <person name="Gainer-Dewar J."/>
            <person name="Goldberg J."/>
            <person name="Griggs A."/>
            <person name="Gujja S."/>
            <person name="Hansen M."/>
            <person name="Howarth C."/>
            <person name="Imamovic A."/>
            <person name="Ireland A."/>
            <person name="Larimer J."/>
            <person name="McCowan C."/>
            <person name="Murphy C."/>
            <person name="Pearson M."/>
            <person name="Poon T.W."/>
            <person name="Priest M."/>
            <person name="Roberts A."/>
            <person name="Saif S."/>
            <person name="Shea T."/>
            <person name="Sykes S."/>
            <person name="Wortman J."/>
            <person name="Nusbaum C."/>
            <person name="Birren B."/>
        </authorList>
    </citation>
    <scope>NUCLEOTIDE SEQUENCE [LARGE SCALE GENOMIC DNA]</scope>
    <source>
        <strain evidence="2">APO3</strain>
    </source>
</reference>
<name>W4G6G8_APHAT</name>
<protein>
    <submittedName>
        <fullName evidence="2">Uncharacterized protein</fullName>
    </submittedName>
</protein>
<gene>
    <name evidence="2" type="ORF">H257_10519</name>
</gene>
<dbReference type="RefSeq" id="XP_009835391.1">
    <property type="nucleotide sequence ID" value="XM_009837089.1"/>
</dbReference>
<evidence type="ECO:0000256" key="1">
    <source>
        <dbReference type="SAM" id="MobiDB-lite"/>
    </source>
</evidence>